<dbReference type="Pfam" id="PF13812">
    <property type="entry name" value="PPR_3"/>
    <property type="match status" value="1"/>
</dbReference>
<evidence type="ECO:0000256" key="3">
    <source>
        <dbReference type="PROSITE-ProRule" id="PRU00708"/>
    </source>
</evidence>
<feature type="region of interest" description="Disordered" evidence="4">
    <location>
        <begin position="694"/>
        <end position="716"/>
    </location>
</feature>
<evidence type="ECO:0000256" key="4">
    <source>
        <dbReference type="SAM" id="MobiDB-lite"/>
    </source>
</evidence>
<gene>
    <name evidence="5" type="ORF">CICLE_v10019054mg</name>
</gene>
<dbReference type="KEGG" id="cic:CICLE_v10019054mg"/>
<evidence type="ECO:0000313" key="6">
    <source>
        <dbReference type="Proteomes" id="UP000030687"/>
    </source>
</evidence>
<feature type="repeat" description="PPR" evidence="3">
    <location>
        <begin position="264"/>
        <end position="298"/>
    </location>
</feature>
<evidence type="ECO:0008006" key="7">
    <source>
        <dbReference type="Google" id="ProtNLM"/>
    </source>
</evidence>
<evidence type="ECO:0000256" key="1">
    <source>
        <dbReference type="ARBA" id="ARBA00007626"/>
    </source>
</evidence>
<evidence type="ECO:0000313" key="5">
    <source>
        <dbReference type="EMBL" id="ESR53235.1"/>
    </source>
</evidence>
<dbReference type="OrthoDB" id="5588846at2759"/>
<dbReference type="InterPro" id="IPR002885">
    <property type="entry name" value="PPR_rpt"/>
</dbReference>
<feature type="region of interest" description="Disordered" evidence="4">
    <location>
        <begin position="69"/>
        <end position="94"/>
    </location>
</feature>
<protein>
    <recommendedName>
        <fullName evidence="7">Pentacotripeptide-repeat region of PRORP domain-containing protein</fullName>
    </recommendedName>
</protein>
<dbReference type="PANTHER" id="PTHR47447">
    <property type="entry name" value="OS03G0856100 PROTEIN"/>
    <property type="match status" value="1"/>
</dbReference>
<keyword evidence="2" id="KW-0677">Repeat</keyword>
<evidence type="ECO:0000256" key="2">
    <source>
        <dbReference type="ARBA" id="ARBA00022737"/>
    </source>
</evidence>
<proteinExistence type="inferred from homology"/>
<dbReference type="eggNOG" id="KOG4197">
    <property type="taxonomic scope" value="Eukaryota"/>
</dbReference>
<dbReference type="Proteomes" id="UP000030687">
    <property type="component" value="Unassembled WGS sequence"/>
</dbReference>
<dbReference type="NCBIfam" id="TIGR00756">
    <property type="entry name" value="PPR"/>
    <property type="match status" value="10"/>
</dbReference>
<feature type="repeat" description="PPR" evidence="3">
    <location>
        <begin position="546"/>
        <end position="580"/>
    </location>
</feature>
<feature type="repeat" description="PPR" evidence="3">
    <location>
        <begin position="581"/>
        <end position="615"/>
    </location>
</feature>
<organism evidence="5 6">
    <name type="scientific">Citrus clementina</name>
    <name type="common">Clementine</name>
    <name type="synonym">Citrus deliciosa x Citrus sinensis</name>
    <dbReference type="NCBI Taxonomy" id="85681"/>
    <lineage>
        <taxon>Eukaryota</taxon>
        <taxon>Viridiplantae</taxon>
        <taxon>Streptophyta</taxon>
        <taxon>Embryophyta</taxon>
        <taxon>Tracheophyta</taxon>
        <taxon>Spermatophyta</taxon>
        <taxon>Magnoliopsida</taxon>
        <taxon>eudicotyledons</taxon>
        <taxon>Gunneridae</taxon>
        <taxon>Pentapetalae</taxon>
        <taxon>rosids</taxon>
        <taxon>malvids</taxon>
        <taxon>Sapindales</taxon>
        <taxon>Rutaceae</taxon>
        <taxon>Aurantioideae</taxon>
        <taxon>Citrus</taxon>
    </lineage>
</organism>
<dbReference type="InParanoid" id="V4TNK4"/>
<dbReference type="AlphaFoldDB" id="V4TNK4"/>
<feature type="repeat" description="PPR" evidence="3">
    <location>
        <begin position="405"/>
        <end position="439"/>
    </location>
</feature>
<feature type="repeat" description="PPR" evidence="3">
    <location>
        <begin position="476"/>
        <end position="510"/>
    </location>
</feature>
<dbReference type="OMA" id="FFEWMGL"/>
<dbReference type="PROSITE" id="PS51375">
    <property type="entry name" value="PPR"/>
    <property type="match status" value="10"/>
</dbReference>
<keyword evidence="6" id="KW-1185">Reference proteome</keyword>
<feature type="compositionally biased region" description="Polar residues" evidence="4">
    <location>
        <begin position="69"/>
        <end position="79"/>
    </location>
</feature>
<dbReference type="Pfam" id="PF01535">
    <property type="entry name" value="PPR"/>
    <property type="match status" value="1"/>
</dbReference>
<feature type="repeat" description="PPR" evidence="3">
    <location>
        <begin position="440"/>
        <end position="475"/>
    </location>
</feature>
<dbReference type="Gramene" id="ESR53235">
    <property type="protein sequence ID" value="ESR53235"/>
    <property type="gene ID" value="CICLE_v10019054mg"/>
</dbReference>
<feature type="repeat" description="PPR" evidence="3">
    <location>
        <begin position="299"/>
        <end position="334"/>
    </location>
</feature>
<dbReference type="PANTHER" id="PTHR47447:SF23">
    <property type="entry name" value="PENTACOTRIPEPTIDE-REPEAT REGION OF PRORP DOMAIN-CONTAINING PROTEIN"/>
    <property type="match status" value="1"/>
</dbReference>
<dbReference type="Pfam" id="PF13041">
    <property type="entry name" value="PPR_2"/>
    <property type="match status" value="4"/>
</dbReference>
<feature type="repeat" description="PPR" evidence="3">
    <location>
        <begin position="616"/>
        <end position="650"/>
    </location>
</feature>
<dbReference type="STRING" id="85681.V4TNK4"/>
<dbReference type="InterPro" id="IPR011990">
    <property type="entry name" value="TPR-like_helical_dom_sf"/>
</dbReference>
<dbReference type="SUPFAM" id="SSF48452">
    <property type="entry name" value="TPR-like"/>
    <property type="match status" value="1"/>
</dbReference>
<comment type="similarity">
    <text evidence="1">Belongs to the PPR family. P subfamily.</text>
</comment>
<reference evidence="5 6" key="1">
    <citation type="submission" date="2013-10" db="EMBL/GenBank/DDBJ databases">
        <authorList>
            <consortium name="International Citrus Genome Consortium"/>
            <person name="Jenkins J."/>
            <person name="Schmutz J."/>
            <person name="Prochnik S."/>
            <person name="Rokhsar D."/>
            <person name="Gmitter F."/>
            <person name="Ollitrault P."/>
            <person name="Machado M."/>
            <person name="Talon M."/>
            <person name="Wincker P."/>
            <person name="Jaillon O."/>
            <person name="Morgante M."/>
        </authorList>
    </citation>
    <scope>NUCLEOTIDE SEQUENCE</scope>
    <source>
        <strain evidence="6">cv. Clemenules</strain>
    </source>
</reference>
<accession>V4TNK4</accession>
<feature type="compositionally biased region" description="Acidic residues" evidence="4">
    <location>
        <begin position="82"/>
        <end position="94"/>
    </location>
</feature>
<feature type="compositionally biased region" description="Basic residues" evidence="4">
    <location>
        <begin position="702"/>
        <end position="716"/>
    </location>
</feature>
<dbReference type="EMBL" id="KI536661">
    <property type="protein sequence ID" value="ESR53235.1"/>
    <property type="molecule type" value="Genomic_DNA"/>
</dbReference>
<dbReference type="FunCoup" id="V4TNK4">
    <property type="interactions" value="1798"/>
</dbReference>
<sequence length="716" mass="81518">MSASTYRGFAFSVPFIDSHCPTHHLSKPHLSQSLLHSKPIKAYIALSAITPTTSSTTHSSRQIFLPFLQQQRQDPNPQNENHEEEEEEDEEEEAIDPLLKFFKSQTPTQDPPALGKLSLQKNRRSSWHLSPHVNSPNQSESDINDISLEDEAKQQMGSLPDGIVGEILRIARNMPENSTLGEMLEVDFKGRVSKRECVQLLELMANDGLLGCCLYFYEWMRLQEPSLVSPRACSVLFPVLGRARMGDDLMVLFKNLPQSKEFRDAHVYNAAISGLFWCGRYDDAWKAYEAMEANNVRPDHVTCSIMITAMRKNSRSAKEAWEFFEKMNRKGVKLSQEVVGALMKSFCDEGLKNEALIIQMEMEKKGIPSNAIVYNTLINAYCKSNQLEEAEGLFQEMKTKGLKPTSATFNILMDAYSRRMQPEIVEKLLLELEDMGLEPNAKSYTCLISAYGRPRKMSDMAADAFLRMKRVGIKPTSHSYTALIHAYSVGGWHEKAYAAFENMLREEIKPSIETYTALLDAFRRSGDTGMMMKIWKLMMSEKVEGTRVTFNILLDGFAKQGQYLEARDVVSEFGKIGLQPTLMTYNMLMNAYGRGGQTSKLPQLLKEMATLNIKPDSVTYSTMIYAFVRVRDFKRAFFYHKQMVKSGQVPDVKSYEKLRSILDVKVATKNRRDKSAILGIINSKMGMVKAKKKGKKDEFWKYKKRHPRTQSHAHNG</sequence>
<feature type="repeat" description="PPR" evidence="3">
    <location>
        <begin position="511"/>
        <end position="545"/>
    </location>
</feature>
<feature type="repeat" description="PPR" evidence="3">
    <location>
        <begin position="370"/>
        <end position="404"/>
    </location>
</feature>
<name>V4TNK4_CITCL</name>
<dbReference type="Gene3D" id="1.25.40.10">
    <property type="entry name" value="Tetratricopeptide repeat domain"/>
    <property type="match status" value="4"/>
</dbReference>